<comment type="caution">
    <text evidence="5">The sequence shown here is derived from an EMBL/GenBank/DDBJ whole genome shotgun (WGS) entry which is preliminary data.</text>
</comment>
<dbReference type="PANTHER" id="PTHR24045:SF0">
    <property type="entry name" value="N-ACETYLGLUCOSAMINE-1-PHOSPHOTRANSFERASE SUBUNITS ALPHA_BETA"/>
    <property type="match status" value="1"/>
</dbReference>
<sequence>MKSRTYSQITIILILSNLIMHSYYIKMEPKSIIKCDRKRSNPINQILINNNDWSPGTNLNDKFNRYESNLNQISQNSKFSRNSQRKDDLSQQIDNFLSNQKSNSSLSKSPTNLSQNKFPIDAVYTWVNGKDEKWVKLFKEATAKKRHYVNREMFAARFEDNDELRYSLRTLEKYAKFFRYIHIVTYDGNGPKWMNISHPKIRMVSHSQIFTKHGIDPLFDELIAKASLPLFNSNAIEVALCNVPDLAEHFVYLNDDCFFGKKVKRSTFFNENGIPQIFTFYKDFHRAEVDYLTGISRYQNRDNNNGYQFVTSIHFTVKEFQQKMREILNQKYKLNSEINENISYYTNEISAHVAFPSTKTLWRLSMSFLCKDVQETLSHQTRSISDVQIQTLIIQYGKLHGFVNTIMVKDESDLARFIVVENECSLDRVLLIYQYPPLVFSINIDSPRLRSHITGFFQDFVPNPSGFEIEEFFPKKSRIGTKYWKRVRSRMMIRRRCY</sequence>
<dbReference type="AlphaFoldDB" id="A0A1J4KQZ1"/>
<evidence type="ECO:0000256" key="1">
    <source>
        <dbReference type="ARBA" id="ARBA00007583"/>
    </source>
</evidence>
<name>A0A1J4KQZ1_9EUKA</name>
<protein>
    <recommendedName>
        <fullName evidence="7">Stealth protein CR2 conserved region 2 domain-containing protein</fullName>
    </recommendedName>
</protein>
<dbReference type="OrthoDB" id="263283at2759"/>
<gene>
    <name evidence="5" type="ORF">TRFO_16270</name>
</gene>
<evidence type="ECO:0000259" key="4">
    <source>
        <dbReference type="Pfam" id="PF17101"/>
    </source>
</evidence>
<dbReference type="PANTHER" id="PTHR24045">
    <property type="match status" value="1"/>
</dbReference>
<dbReference type="EMBL" id="MLAK01000510">
    <property type="protein sequence ID" value="OHT13514.1"/>
    <property type="molecule type" value="Genomic_DNA"/>
</dbReference>
<dbReference type="GO" id="GO:0005794">
    <property type="term" value="C:Golgi apparatus"/>
    <property type="evidence" value="ECO:0007669"/>
    <property type="project" value="TreeGrafter"/>
</dbReference>
<evidence type="ECO:0000313" key="6">
    <source>
        <dbReference type="Proteomes" id="UP000179807"/>
    </source>
</evidence>
<dbReference type="Pfam" id="PF17101">
    <property type="entry name" value="Stealth_CR1"/>
    <property type="match status" value="1"/>
</dbReference>
<evidence type="ECO:0000256" key="2">
    <source>
        <dbReference type="ARBA" id="ARBA00022679"/>
    </source>
</evidence>
<feature type="domain" description="Stealth protein CR1 conserved region 1" evidence="4">
    <location>
        <begin position="118"/>
        <end position="139"/>
    </location>
</feature>
<dbReference type="VEuPathDB" id="TrichDB:TRFO_16270"/>
<reference evidence="5" key="1">
    <citation type="submission" date="2016-10" db="EMBL/GenBank/DDBJ databases">
        <authorList>
            <person name="Benchimol M."/>
            <person name="Almeida L.G."/>
            <person name="Vasconcelos A.T."/>
            <person name="Perreira-Neves A."/>
            <person name="Rosa I.A."/>
            <person name="Tasca T."/>
            <person name="Bogo M.R."/>
            <person name="de Souza W."/>
        </authorList>
    </citation>
    <scope>NUCLEOTIDE SEQUENCE [LARGE SCALE GENOMIC DNA]</scope>
    <source>
        <strain evidence="5">K</strain>
    </source>
</reference>
<dbReference type="GO" id="GO:0016772">
    <property type="term" value="F:transferase activity, transferring phosphorus-containing groups"/>
    <property type="evidence" value="ECO:0007669"/>
    <property type="project" value="InterPro"/>
</dbReference>
<accession>A0A1J4KQZ1</accession>
<feature type="domain" description="Stealth protein CR2 conserved region 2" evidence="3">
    <location>
        <begin position="157"/>
        <end position="275"/>
    </location>
</feature>
<organism evidence="5 6">
    <name type="scientific">Tritrichomonas foetus</name>
    <dbReference type="NCBI Taxonomy" id="1144522"/>
    <lineage>
        <taxon>Eukaryota</taxon>
        <taxon>Metamonada</taxon>
        <taxon>Parabasalia</taxon>
        <taxon>Tritrichomonadida</taxon>
        <taxon>Tritrichomonadidae</taxon>
        <taxon>Tritrichomonas</taxon>
    </lineage>
</organism>
<dbReference type="Proteomes" id="UP000179807">
    <property type="component" value="Unassembled WGS sequence"/>
</dbReference>
<evidence type="ECO:0000313" key="5">
    <source>
        <dbReference type="EMBL" id="OHT13514.1"/>
    </source>
</evidence>
<dbReference type="RefSeq" id="XP_068366650.1">
    <property type="nucleotide sequence ID" value="XM_068498877.1"/>
</dbReference>
<dbReference type="GeneID" id="94833581"/>
<dbReference type="InterPro" id="IPR031358">
    <property type="entry name" value="Stealth_CR1"/>
</dbReference>
<comment type="similarity">
    <text evidence="1">Belongs to the stealth family.</text>
</comment>
<evidence type="ECO:0000259" key="3">
    <source>
        <dbReference type="Pfam" id="PF11380"/>
    </source>
</evidence>
<keyword evidence="2" id="KW-0808">Transferase</keyword>
<evidence type="ECO:0008006" key="7">
    <source>
        <dbReference type="Google" id="ProtNLM"/>
    </source>
</evidence>
<proteinExistence type="inferred from homology"/>
<dbReference type="InterPro" id="IPR047141">
    <property type="entry name" value="Stealth"/>
</dbReference>
<keyword evidence="6" id="KW-1185">Reference proteome</keyword>
<dbReference type="InterPro" id="IPR021520">
    <property type="entry name" value="Stealth_CR2"/>
</dbReference>
<dbReference type="Pfam" id="PF11380">
    <property type="entry name" value="Stealth_CR2"/>
    <property type="match status" value="1"/>
</dbReference>